<dbReference type="KEGG" id="sphj:BSL82_09505"/>
<accession>A0A1L3ZV33</accession>
<protein>
    <submittedName>
        <fullName evidence="2">Uncharacterized protein</fullName>
    </submittedName>
</protein>
<evidence type="ECO:0000313" key="2">
    <source>
        <dbReference type="EMBL" id="API59516.1"/>
    </source>
</evidence>
<dbReference type="EMBL" id="CP018221">
    <property type="protein sequence ID" value="API59516.1"/>
    <property type="molecule type" value="Genomic_DNA"/>
</dbReference>
<keyword evidence="1" id="KW-0175">Coiled coil</keyword>
<proteinExistence type="predicted"/>
<reference evidence="3" key="1">
    <citation type="submission" date="2016-11" db="EMBL/GenBank/DDBJ databases">
        <title>Complete Genome Sequence of alachlor-degrading Sphingomonas sp. strain JJ-A5.</title>
        <authorList>
            <person name="Lee H."/>
            <person name="Ka J.-O."/>
        </authorList>
    </citation>
    <scope>NUCLEOTIDE SEQUENCE [LARGE SCALE GENOMIC DNA]</scope>
    <source>
        <strain evidence="3">JJ-A5</strain>
    </source>
</reference>
<feature type="coiled-coil region" evidence="1">
    <location>
        <begin position="20"/>
        <end position="47"/>
    </location>
</feature>
<evidence type="ECO:0000256" key="1">
    <source>
        <dbReference type="SAM" id="Coils"/>
    </source>
</evidence>
<organism evidence="2 3">
    <name type="scientific">Tardibacter chloracetimidivorans</name>
    <dbReference type="NCBI Taxonomy" id="1921510"/>
    <lineage>
        <taxon>Bacteria</taxon>
        <taxon>Pseudomonadati</taxon>
        <taxon>Pseudomonadota</taxon>
        <taxon>Alphaproteobacteria</taxon>
        <taxon>Sphingomonadales</taxon>
        <taxon>Sphingomonadaceae</taxon>
        <taxon>Tardibacter</taxon>
    </lineage>
</organism>
<dbReference type="Proteomes" id="UP000182063">
    <property type="component" value="Chromosome"/>
</dbReference>
<name>A0A1L3ZV33_9SPHN</name>
<gene>
    <name evidence="2" type="ORF">BSL82_09505</name>
</gene>
<dbReference type="STRING" id="1921510.BSL82_09505"/>
<keyword evidence="3" id="KW-1185">Reference proteome</keyword>
<feature type="coiled-coil region" evidence="1">
    <location>
        <begin position="219"/>
        <end position="246"/>
    </location>
</feature>
<dbReference type="AlphaFoldDB" id="A0A1L3ZV33"/>
<sequence length="644" mass="69833">MSVRNAGAVGDALSDVGQTVANTGFEMQEAEDQLQAARARSQYLTEKIALDSEVEQDQDHETLEKRYTERLNKIGQTTAQMIRSPRARALYEQDIKTDAARGMATIKSHVFTKKKDAGRAGLAETMQTNREAALASPNEADATALLESTTQAITAAREAGYISVQEEVSQRQQFVESYAKGRLTLLPDAKQVETLTRSLETDKTGTWTDFIPRDQREVLRDQAATRLRAEERARRAEQKLIAQEEIDEAEEIARLTSDGVPVPQDQIDRAIKVAEANSKDALAYRLRVSGLKTKLSTEYKASTPSELQDDINALSAKITQSGGSAELSDIVARDHLITLKNNAQTALNDDPLSWAAGAWGVEIPPLNWDDPRTLGERLRLARTVSKRTGAPVRPLTDEEADGLKVELDRGAAGKLEVLEQVKAFGPTGAVAAARQIAPDDGAFRIAAGLSTLPSTGAAKNVSRDIIIGEDALKANPGLWDKQEADRIAGEIATPAMRLLPPDMRAGVLDAAKNIYATRLSRIGAARWQGQDWPQAISAALGGYKDSAGTMRGGLGSWKGEMIILPTGVSQTEMDTAIARADETKFALAGGGKPVWSNGAPVPLSRLKQMDLVAEGDGVYRLFDGRGFIAREDGQPFRLDVRKLR</sequence>
<evidence type="ECO:0000313" key="3">
    <source>
        <dbReference type="Proteomes" id="UP000182063"/>
    </source>
</evidence>